<keyword evidence="7" id="KW-0539">Nucleus</keyword>
<feature type="domain" description="Sm" evidence="9">
    <location>
        <begin position="9"/>
        <end position="89"/>
    </location>
</feature>
<dbReference type="InterPro" id="IPR017132">
    <property type="entry name" value="Lsm7"/>
</dbReference>
<dbReference type="PIRSF" id="PIRSF037188">
    <property type="entry name" value="U6_snRNA_Lsm7"/>
    <property type="match status" value="1"/>
</dbReference>
<organism evidence="10">
    <name type="scientific">Spumella elongata</name>
    <dbReference type="NCBI Taxonomy" id="89044"/>
    <lineage>
        <taxon>Eukaryota</taxon>
        <taxon>Sar</taxon>
        <taxon>Stramenopiles</taxon>
        <taxon>Ochrophyta</taxon>
        <taxon>Chrysophyceae</taxon>
        <taxon>Chromulinales</taxon>
        <taxon>Chromulinaceae</taxon>
        <taxon>Spumella</taxon>
    </lineage>
</organism>
<sequence length="99" mass="10770">MAKKENTGKSVLDLERYLNQPIRVKFSGGREVKGILKGHDAVANLVLDDVQEFLRDPEDPYKVADETRSLGLVVARGTSVMLICPADGTEEIANPFAAA</sequence>
<keyword evidence="4" id="KW-0747">Spliceosome</keyword>
<accession>A0A7S3M5B9</accession>
<name>A0A7S3M5B9_9STRA</name>
<dbReference type="GO" id="GO:0000956">
    <property type="term" value="P:nuclear-transcribed mRNA catabolic process"/>
    <property type="evidence" value="ECO:0007669"/>
    <property type="project" value="InterPro"/>
</dbReference>
<evidence type="ECO:0000256" key="6">
    <source>
        <dbReference type="ARBA" id="ARBA00023187"/>
    </source>
</evidence>
<comment type="subcellular location">
    <subcellularLocation>
        <location evidence="1">Nucleus</location>
    </subcellularLocation>
</comment>
<dbReference type="GO" id="GO:0097526">
    <property type="term" value="C:spliceosomal tri-snRNP complex"/>
    <property type="evidence" value="ECO:0007669"/>
    <property type="project" value="TreeGrafter"/>
</dbReference>
<dbReference type="GO" id="GO:0005688">
    <property type="term" value="C:U6 snRNP"/>
    <property type="evidence" value="ECO:0007669"/>
    <property type="project" value="TreeGrafter"/>
</dbReference>
<keyword evidence="5" id="KW-0694">RNA-binding</keyword>
<evidence type="ECO:0000256" key="4">
    <source>
        <dbReference type="ARBA" id="ARBA00022728"/>
    </source>
</evidence>
<evidence type="ECO:0000256" key="5">
    <source>
        <dbReference type="ARBA" id="ARBA00022884"/>
    </source>
</evidence>
<evidence type="ECO:0000313" key="10">
    <source>
        <dbReference type="EMBL" id="CAE0283767.1"/>
    </source>
</evidence>
<evidence type="ECO:0000256" key="3">
    <source>
        <dbReference type="ARBA" id="ARBA00022664"/>
    </source>
</evidence>
<dbReference type="Gene3D" id="2.30.30.100">
    <property type="match status" value="1"/>
</dbReference>
<evidence type="ECO:0000256" key="1">
    <source>
        <dbReference type="ARBA" id="ARBA00004123"/>
    </source>
</evidence>
<evidence type="ECO:0000259" key="9">
    <source>
        <dbReference type="PROSITE" id="PS52002"/>
    </source>
</evidence>
<gene>
    <name evidence="10" type="ORF">SELO1098_LOCUS12602</name>
</gene>
<evidence type="ECO:0000256" key="8">
    <source>
        <dbReference type="ARBA" id="ARBA00023274"/>
    </source>
</evidence>
<keyword evidence="8" id="KW-0687">Ribonucleoprotein</keyword>
<dbReference type="PROSITE" id="PS52002">
    <property type="entry name" value="SM"/>
    <property type="match status" value="1"/>
</dbReference>
<keyword evidence="6" id="KW-0508">mRNA splicing</keyword>
<dbReference type="SMART" id="SM00651">
    <property type="entry name" value="Sm"/>
    <property type="match status" value="1"/>
</dbReference>
<dbReference type="EMBL" id="HBIC01025525">
    <property type="protein sequence ID" value="CAE0283767.1"/>
    <property type="molecule type" value="Transcribed_RNA"/>
</dbReference>
<evidence type="ECO:0000256" key="7">
    <source>
        <dbReference type="ARBA" id="ARBA00023242"/>
    </source>
</evidence>
<keyword evidence="3" id="KW-0507">mRNA processing</keyword>
<dbReference type="CDD" id="cd01729">
    <property type="entry name" value="LSm7"/>
    <property type="match status" value="1"/>
</dbReference>
<dbReference type="PANTHER" id="PTHR10553:SF5">
    <property type="entry name" value="U6 SNRNA-ASSOCIATED SM-LIKE PROTEIN LSM7"/>
    <property type="match status" value="1"/>
</dbReference>
<comment type="similarity">
    <text evidence="2">Belongs to the snRNP Sm proteins family.</text>
</comment>
<dbReference type="SUPFAM" id="SSF50182">
    <property type="entry name" value="Sm-like ribonucleoproteins"/>
    <property type="match status" value="1"/>
</dbReference>
<dbReference type="GO" id="GO:0071013">
    <property type="term" value="C:catalytic step 2 spliceosome"/>
    <property type="evidence" value="ECO:0007669"/>
    <property type="project" value="TreeGrafter"/>
</dbReference>
<proteinExistence type="inferred from homology"/>
<reference evidence="10" key="1">
    <citation type="submission" date="2021-01" db="EMBL/GenBank/DDBJ databases">
        <authorList>
            <person name="Corre E."/>
            <person name="Pelletier E."/>
            <person name="Niang G."/>
            <person name="Scheremetjew M."/>
            <person name="Finn R."/>
            <person name="Kale V."/>
            <person name="Holt S."/>
            <person name="Cochrane G."/>
            <person name="Meng A."/>
            <person name="Brown T."/>
            <person name="Cohen L."/>
        </authorList>
    </citation>
    <scope>NUCLEOTIDE SEQUENCE</scope>
    <source>
        <strain evidence="10">CCAP 955/1</strain>
    </source>
</reference>
<dbReference type="AlphaFoldDB" id="A0A7S3M5B9"/>
<dbReference type="InterPro" id="IPR047575">
    <property type="entry name" value="Sm"/>
</dbReference>
<dbReference type="GO" id="GO:0005689">
    <property type="term" value="C:U12-type spliceosomal complex"/>
    <property type="evidence" value="ECO:0007669"/>
    <property type="project" value="TreeGrafter"/>
</dbReference>
<dbReference type="GO" id="GO:0003723">
    <property type="term" value="F:RNA binding"/>
    <property type="evidence" value="ECO:0007669"/>
    <property type="project" value="UniProtKB-KW"/>
</dbReference>
<dbReference type="GO" id="GO:0000398">
    <property type="term" value="P:mRNA splicing, via spliceosome"/>
    <property type="evidence" value="ECO:0007669"/>
    <property type="project" value="InterPro"/>
</dbReference>
<dbReference type="PANTHER" id="PTHR10553">
    <property type="entry name" value="SMALL NUCLEAR RIBONUCLEOPROTEIN"/>
    <property type="match status" value="1"/>
</dbReference>
<protein>
    <recommendedName>
        <fullName evidence="9">Sm domain-containing protein</fullName>
    </recommendedName>
</protein>
<dbReference type="Pfam" id="PF01423">
    <property type="entry name" value="LSM"/>
    <property type="match status" value="1"/>
</dbReference>
<dbReference type="InterPro" id="IPR044641">
    <property type="entry name" value="Lsm7/SmG-like"/>
</dbReference>
<evidence type="ECO:0000256" key="2">
    <source>
        <dbReference type="ARBA" id="ARBA00006850"/>
    </source>
</evidence>
<dbReference type="GO" id="GO:1990726">
    <property type="term" value="C:Lsm1-7-Pat1 complex"/>
    <property type="evidence" value="ECO:0007669"/>
    <property type="project" value="TreeGrafter"/>
</dbReference>
<dbReference type="InterPro" id="IPR010920">
    <property type="entry name" value="LSM_dom_sf"/>
</dbReference>
<dbReference type="InterPro" id="IPR001163">
    <property type="entry name" value="Sm_dom_euk/arc"/>
</dbReference>
<dbReference type="GO" id="GO:0071004">
    <property type="term" value="C:U2-type prespliceosome"/>
    <property type="evidence" value="ECO:0007669"/>
    <property type="project" value="TreeGrafter"/>
</dbReference>